<keyword evidence="2" id="KW-1185">Reference proteome</keyword>
<evidence type="ECO:0000313" key="2">
    <source>
        <dbReference type="Proteomes" id="UP001154282"/>
    </source>
</evidence>
<organism evidence="1 2">
    <name type="scientific">Linum tenue</name>
    <dbReference type="NCBI Taxonomy" id="586396"/>
    <lineage>
        <taxon>Eukaryota</taxon>
        <taxon>Viridiplantae</taxon>
        <taxon>Streptophyta</taxon>
        <taxon>Embryophyta</taxon>
        <taxon>Tracheophyta</taxon>
        <taxon>Spermatophyta</taxon>
        <taxon>Magnoliopsida</taxon>
        <taxon>eudicotyledons</taxon>
        <taxon>Gunneridae</taxon>
        <taxon>Pentapetalae</taxon>
        <taxon>rosids</taxon>
        <taxon>fabids</taxon>
        <taxon>Malpighiales</taxon>
        <taxon>Linaceae</taxon>
        <taxon>Linum</taxon>
    </lineage>
</organism>
<sequence length="55" mass="6259">PFLFHPSTPNRKNSLRRSIFASAVCVCRSSLAVARVRPVRLAVAIRFLLLQRPRL</sequence>
<dbReference type="Proteomes" id="UP001154282">
    <property type="component" value="Unassembled WGS sequence"/>
</dbReference>
<accession>A0AAV0LF69</accession>
<evidence type="ECO:0000313" key="1">
    <source>
        <dbReference type="EMBL" id="CAI0432270.1"/>
    </source>
</evidence>
<name>A0AAV0LF69_9ROSI</name>
<reference evidence="1" key="1">
    <citation type="submission" date="2022-08" db="EMBL/GenBank/DDBJ databases">
        <authorList>
            <person name="Gutierrez-Valencia J."/>
        </authorList>
    </citation>
    <scope>NUCLEOTIDE SEQUENCE</scope>
</reference>
<gene>
    <name evidence="1" type="ORF">LITE_LOCUS23376</name>
</gene>
<protein>
    <submittedName>
        <fullName evidence="1">Uncharacterized protein</fullName>
    </submittedName>
</protein>
<comment type="caution">
    <text evidence="1">The sequence shown here is derived from an EMBL/GenBank/DDBJ whole genome shotgun (WGS) entry which is preliminary data.</text>
</comment>
<dbReference type="EMBL" id="CAMGYJ010000006">
    <property type="protein sequence ID" value="CAI0432270.1"/>
    <property type="molecule type" value="Genomic_DNA"/>
</dbReference>
<dbReference type="AlphaFoldDB" id="A0AAV0LF69"/>
<feature type="non-terminal residue" evidence="1">
    <location>
        <position position="1"/>
    </location>
</feature>
<proteinExistence type="predicted"/>